<protein>
    <submittedName>
        <fullName evidence="1">Uncharacterized protein</fullName>
    </submittedName>
</protein>
<dbReference type="AlphaFoldDB" id="A0AAE1TNJ9"/>
<evidence type="ECO:0000313" key="2">
    <source>
        <dbReference type="Proteomes" id="UP001292094"/>
    </source>
</evidence>
<evidence type="ECO:0000313" key="1">
    <source>
        <dbReference type="EMBL" id="KAK4289895.1"/>
    </source>
</evidence>
<name>A0AAE1TNJ9_9EUCA</name>
<organism evidence="1 2">
    <name type="scientific">Petrolisthes manimaculis</name>
    <dbReference type="NCBI Taxonomy" id="1843537"/>
    <lineage>
        <taxon>Eukaryota</taxon>
        <taxon>Metazoa</taxon>
        <taxon>Ecdysozoa</taxon>
        <taxon>Arthropoda</taxon>
        <taxon>Crustacea</taxon>
        <taxon>Multicrustacea</taxon>
        <taxon>Malacostraca</taxon>
        <taxon>Eumalacostraca</taxon>
        <taxon>Eucarida</taxon>
        <taxon>Decapoda</taxon>
        <taxon>Pleocyemata</taxon>
        <taxon>Anomura</taxon>
        <taxon>Galatheoidea</taxon>
        <taxon>Porcellanidae</taxon>
        <taxon>Petrolisthes</taxon>
    </lineage>
</organism>
<gene>
    <name evidence="1" type="ORF">Pmani_037166</name>
</gene>
<sequence>MTSCAKKYSIFSDKWRGCTTLTINELNSEEPAVLGCPREVGDCVTETEATLFTASESKRLLFDHSSYISYARRS</sequence>
<dbReference type="EMBL" id="JAWZYT010005676">
    <property type="protein sequence ID" value="KAK4289895.1"/>
    <property type="molecule type" value="Genomic_DNA"/>
</dbReference>
<dbReference type="Proteomes" id="UP001292094">
    <property type="component" value="Unassembled WGS sequence"/>
</dbReference>
<keyword evidence="2" id="KW-1185">Reference proteome</keyword>
<reference evidence="1" key="1">
    <citation type="submission" date="2023-11" db="EMBL/GenBank/DDBJ databases">
        <title>Genome assemblies of two species of porcelain crab, Petrolisthes cinctipes and Petrolisthes manimaculis (Anomura: Porcellanidae).</title>
        <authorList>
            <person name="Angst P."/>
        </authorList>
    </citation>
    <scope>NUCLEOTIDE SEQUENCE</scope>
    <source>
        <strain evidence="1">PB745_02</strain>
        <tissue evidence="1">Gill</tissue>
    </source>
</reference>
<comment type="caution">
    <text evidence="1">The sequence shown here is derived from an EMBL/GenBank/DDBJ whole genome shotgun (WGS) entry which is preliminary data.</text>
</comment>
<proteinExistence type="predicted"/>
<accession>A0AAE1TNJ9</accession>